<dbReference type="PANTHER" id="PTHR20855">
    <property type="entry name" value="ADIPOR/PROGESTIN RECEPTOR-RELATED"/>
    <property type="match status" value="1"/>
</dbReference>
<evidence type="ECO:0000256" key="3">
    <source>
        <dbReference type="ARBA" id="ARBA00022692"/>
    </source>
</evidence>
<dbReference type="VEuPathDB" id="VectorBase:GPAI037984"/>
<evidence type="ECO:0000313" key="8">
    <source>
        <dbReference type="Proteomes" id="UP000092445"/>
    </source>
</evidence>
<evidence type="ECO:0000256" key="4">
    <source>
        <dbReference type="ARBA" id="ARBA00022989"/>
    </source>
</evidence>
<organism evidence="7 8">
    <name type="scientific">Glossina pallidipes</name>
    <name type="common">Tsetse fly</name>
    <dbReference type="NCBI Taxonomy" id="7398"/>
    <lineage>
        <taxon>Eukaryota</taxon>
        <taxon>Metazoa</taxon>
        <taxon>Ecdysozoa</taxon>
        <taxon>Arthropoda</taxon>
        <taxon>Hexapoda</taxon>
        <taxon>Insecta</taxon>
        <taxon>Pterygota</taxon>
        <taxon>Neoptera</taxon>
        <taxon>Endopterygota</taxon>
        <taxon>Diptera</taxon>
        <taxon>Brachycera</taxon>
        <taxon>Muscomorpha</taxon>
        <taxon>Hippoboscoidea</taxon>
        <taxon>Glossinidae</taxon>
        <taxon>Glossina</taxon>
    </lineage>
</organism>
<evidence type="ECO:0000256" key="5">
    <source>
        <dbReference type="ARBA" id="ARBA00023136"/>
    </source>
</evidence>
<dbReference type="GO" id="GO:0016020">
    <property type="term" value="C:membrane"/>
    <property type="evidence" value="ECO:0007669"/>
    <property type="project" value="UniProtKB-SubCell"/>
</dbReference>
<proteinExistence type="inferred from homology"/>
<evidence type="ECO:0000313" key="7">
    <source>
        <dbReference type="EnsemblMetazoa" id="GPAI037984-PA"/>
    </source>
</evidence>
<dbReference type="GO" id="GO:0046872">
    <property type="term" value="F:metal ion binding"/>
    <property type="evidence" value="ECO:0007669"/>
    <property type="project" value="UniProtKB-KW"/>
</dbReference>
<keyword evidence="4" id="KW-1133">Transmembrane helix</keyword>
<keyword evidence="5" id="KW-0472">Membrane</keyword>
<reference evidence="8" key="1">
    <citation type="submission" date="2014-03" db="EMBL/GenBank/DDBJ databases">
        <authorList>
            <person name="Aksoy S."/>
            <person name="Warren W."/>
            <person name="Wilson R.K."/>
        </authorList>
    </citation>
    <scope>NUCLEOTIDE SEQUENCE [LARGE SCALE GENOMIC DNA]</scope>
    <source>
        <strain evidence="8">IAEA</strain>
    </source>
</reference>
<name>A0A1B0A8W8_GLOPL</name>
<keyword evidence="6" id="KW-0479">Metal-binding</keyword>
<evidence type="ECO:0000256" key="6">
    <source>
        <dbReference type="PIRSR" id="PIRSR604254-1"/>
    </source>
</evidence>
<comment type="subcellular location">
    <subcellularLocation>
        <location evidence="1">Membrane</location>
        <topology evidence="1">Multi-pass membrane protein</topology>
    </subcellularLocation>
</comment>
<keyword evidence="8" id="KW-1185">Reference proteome</keyword>
<feature type="binding site" evidence="6">
    <location>
        <position position="37"/>
    </location>
    <ligand>
        <name>Zn(2+)</name>
        <dbReference type="ChEBI" id="CHEBI:29105"/>
    </ligand>
</feature>
<sequence>MNEYLKDAVSLVGGAIGAMRIPEKWFPGLVDFYLNSHNIMHVLVVVAVYSMHKATIKDFEWMSTTDCLNGYAGSNATGNTIETTFTTNIEL</sequence>
<dbReference type="Pfam" id="PF03006">
    <property type="entry name" value="HlyIII"/>
    <property type="match status" value="1"/>
</dbReference>
<keyword evidence="6" id="KW-0862">Zinc</keyword>
<evidence type="ECO:0000256" key="2">
    <source>
        <dbReference type="ARBA" id="ARBA00007018"/>
    </source>
</evidence>
<protein>
    <submittedName>
        <fullName evidence="7">Uncharacterized protein</fullName>
    </submittedName>
</protein>
<dbReference type="Proteomes" id="UP000092445">
    <property type="component" value="Unassembled WGS sequence"/>
</dbReference>
<dbReference type="AlphaFoldDB" id="A0A1B0A8W8"/>
<dbReference type="EnsemblMetazoa" id="GPAI037984-RA">
    <property type="protein sequence ID" value="GPAI037984-PA"/>
    <property type="gene ID" value="GPAI037984"/>
</dbReference>
<dbReference type="PANTHER" id="PTHR20855:SF138">
    <property type="entry name" value="PROGESTIN AND ADIPOQ RECEPTOR FAMILY MEMBER 4"/>
    <property type="match status" value="1"/>
</dbReference>
<accession>A0A1B0A8W8</accession>
<reference evidence="7" key="2">
    <citation type="submission" date="2020-05" db="UniProtKB">
        <authorList>
            <consortium name="EnsemblMetazoa"/>
        </authorList>
    </citation>
    <scope>IDENTIFICATION</scope>
    <source>
        <strain evidence="7">IAEA</strain>
    </source>
</reference>
<evidence type="ECO:0000256" key="1">
    <source>
        <dbReference type="ARBA" id="ARBA00004141"/>
    </source>
</evidence>
<dbReference type="InterPro" id="IPR004254">
    <property type="entry name" value="AdipoR/HlyIII-related"/>
</dbReference>
<keyword evidence="3" id="KW-0812">Transmembrane</keyword>
<comment type="similarity">
    <text evidence="2">Belongs to the ADIPOR family.</text>
</comment>
<dbReference type="STRING" id="7398.A0A1B0A8W8"/>
<dbReference type="GO" id="GO:0038023">
    <property type="term" value="F:signaling receptor activity"/>
    <property type="evidence" value="ECO:0007669"/>
    <property type="project" value="TreeGrafter"/>
</dbReference>
<feature type="binding site" evidence="6">
    <location>
        <position position="41"/>
    </location>
    <ligand>
        <name>Zn(2+)</name>
        <dbReference type="ChEBI" id="CHEBI:29105"/>
    </ligand>
</feature>